<dbReference type="PIRSF" id="PIRSF005719">
    <property type="entry name" value="SMC"/>
    <property type="match status" value="1"/>
</dbReference>
<keyword evidence="6" id="KW-0067">ATP-binding</keyword>
<dbReference type="SUPFAM" id="SSF75553">
    <property type="entry name" value="Smc hinge domain"/>
    <property type="match status" value="1"/>
</dbReference>
<gene>
    <name evidence="15" type="ORF">IE81DRAFT_293629</name>
</gene>
<evidence type="ECO:0000256" key="13">
    <source>
        <dbReference type="SAM" id="MobiDB-lite"/>
    </source>
</evidence>
<dbReference type="Gene3D" id="1.20.1060.20">
    <property type="match status" value="1"/>
</dbReference>
<feature type="compositionally biased region" description="Acidic residues" evidence="13">
    <location>
        <begin position="46"/>
        <end position="59"/>
    </location>
</feature>
<dbReference type="GO" id="GO:0005524">
    <property type="term" value="F:ATP binding"/>
    <property type="evidence" value="ECO:0007669"/>
    <property type="project" value="UniProtKB-KW"/>
</dbReference>
<dbReference type="GO" id="GO:0005634">
    <property type="term" value="C:nucleus"/>
    <property type="evidence" value="ECO:0007669"/>
    <property type="project" value="UniProtKB-SubCell"/>
</dbReference>
<evidence type="ECO:0000256" key="2">
    <source>
        <dbReference type="ARBA" id="ARBA00006005"/>
    </source>
</evidence>
<accession>A0A316VRQ5</accession>
<evidence type="ECO:0000256" key="12">
    <source>
        <dbReference type="SAM" id="Coils"/>
    </source>
</evidence>
<feature type="coiled-coil region" evidence="12">
    <location>
        <begin position="1040"/>
        <end position="1123"/>
    </location>
</feature>
<evidence type="ECO:0000256" key="7">
    <source>
        <dbReference type="ARBA" id="ARBA00023054"/>
    </source>
</evidence>
<evidence type="ECO:0000256" key="5">
    <source>
        <dbReference type="ARBA" id="ARBA00022776"/>
    </source>
</evidence>
<dbReference type="Gene3D" id="3.40.50.300">
    <property type="entry name" value="P-loop containing nucleotide triphosphate hydrolases"/>
    <property type="match status" value="2"/>
</dbReference>
<feature type="compositionally biased region" description="Basic and acidic residues" evidence="13">
    <location>
        <begin position="1194"/>
        <end position="1205"/>
    </location>
</feature>
<feature type="coiled-coil region" evidence="12">
    <location>
        <begin position="409"/>
        <end position="538"/>
    </location>
</feature>
<dbReference type="STRING" id="1522189.A0A316VRQ5"/>
<keyword evidence="7 12" id="KW-0175">Coiled coil</keyword>
<dbReference type="InterPro" id="IPR036277">
    <property type="entry name" value="SMC_hinge_sf"/>
</dbReference>
<dbReference type="InterPro" id="IPR024704">
    <property type="entry name" value="SMC"/>
</dbReference>
<feature type="coiled-coil region" evidence="12">
    <location>
        <begin position="627"/>
        <end position="689"/>
    </location>
</feature>
<evidence type="ECO:0000256" key="11">
    <source>
        <dbReference type="PIRNR" id="PIRNR005719"/>
    </source>
</evidence>
<feature type="compositionally biased region" description="Acidic residues" evidence="13">
    <location>
        <begin position="1176"/>
        <end position="1187"/>
    </location>
</feature>
<evidence type="ECO:0000256" key="1">
    <source>
        <dbReference type="ARBA" id="ARBA00004123"/>
    </source>
</evidence>
<evidence type="ECO:0000256" key="3">
    <source>
        <dbReference type="ARBA" id="ARBA00022618"/>
    </source>
</evidence>
<dbReference type="Proteomes" id="UP000245783">
    <property type="component" value="Unassembled WGS sequence"/>
</dbReference>
<keyword evidence="10" id="KW-0131">Cell cycle</keyword>
<dbReference type="SUPFAM" id="SSF52540">
    <property type="entry name" value="P-loop containing nucleoside triphosphate hydrolases"/>
    <property type="match status" value="1"/>
</dbReference>
<dbReference type="FunCoup" id="A0A316VRQ5">
    <property type="interactions" value="364"/>
</dbReference>
<evidence type="ECO:0000313" key="16">
    <source>
        <dbReference type="Proteomes" id="UP000245783"/>
    </source>
</evidence>
<feature type="coiled-coil region" evidence="12">
    <location>
        <begin position="1279"/>
        <end position="1316"/>
    </location>
</feature>
<feature type="compositionally biased region" description="Polar residues" evidence="13">
    <location>
        <begin position="1517"/>
        <end position="1526"/>
    </location>
</feature>
<dbReference type="InParanoid" id="A0A316VRQ5"/>
<sequence>MPPRRAATANASESSSRTTRARPPARAAATTTKRSTRASIASAASNDDEDEDDEEEEADVTIVKPRTARAPRAATSRRRAVKEESSEEEMNDSAEEQHDEEESEEEEEEEEEEEQEEEAPQAPRVKKAATALKPSSASTRSVPTAAKSKPPSRNVSGASQRSNRSATPRTPSVSLTSAEVASEGPLAGTPFSIRRPSAPTAPEAPKTRLTIHKMVLKDFKSYAGTQVIGPFHKSFSAVVGPNGSGKSNVIDALLFVFGWRANKMRQGKLSELIHLSAGRENLPSCTVEVWFREIVDLPGPNAYKVVPGTKLVVARTAMRNNQSVYSVDGKKSNFTEVTTLLRGRGIDLDHKRFLILQGEVESIAQMPPKAKGEHDEGLLEYLEDIIGTSEYKGPIEEAAKMVDDANEARSERLARLKIVQKEKDNLEAKKQEAEEFLRNQNELVQRQSALWQVYMLECRDQIKVASAAIEKLEARRQSEEEKHAGSKAEIQALETEYEEVLREFEAVAKDTERVVKELARFEREDVQLQEKRKHLDAKKKKLNKSLTEDKHVISEARATSSNSAEEIETVGAELNKLESSLSKEEAELDDIREGLKGKTEGFTAAIEKKQRELQPWAAKISERQNAHDVATEERNLLEARAQQATKEADAARDAVKEIVADNEAKSEELESLRKEQKEAQQKVGAFEGKLERMNVDVIEARARARAARSKADEAKSSATSNRSKSEVLKALTRQSDLGMLKGFHGRLGSLGTIEEKYDVAISTACPGLDNMVVDGVETGQTCIEHLRRNNLGRANFILLNSLGKVNMQRIATPEDVPRLFDLVKPKEARFAAAFYHQLRDTLVARDLAHANRIAYGAQRWRVVTLDGQLIDKSGTMSGGGARVAKGGMSSRLEEGVSPEQVARLERESEAAEASVQNLVQSAKDMQSLLDGQKKRLPLLEMDIEKVAMDVEAGRKRVEEAEHRVAELTSAAGSSNDDADASRMAQLDTSLSKISKDLAGLKEKKSVIESDIAVLHEKILEVGGVRLRTQNAKVDGIKQMIELSNERITKAEVTKAKAEKDIAKLEKSNAANGEALDALQSELDELGAVIDGKSKEVRAVRSKVEEAQHVMETKQDAKDEIKAQLEGKSDSINAFRKLEMEIKQKLEDNHHSVADNTKRLQHWHDKHAQLRLHRIESDEDDDEDDSESEQGAAVEDAKAARPDAKSSKRVPNAKIAKSKSSKSDTPDDEDAASDDSVDEELVLQEFPPDELRGFDKESIKAEIIIYEEQVQKGIGNLAVLEEYRKREADFVSRAKDLEETTKQRDVAKQKHDDLRKQRLEQFMVGFSVISAKLKEMYQTITLGGNAELELVDSLDPFSEGILFSVMPPKKSWKNISNLSGGEKTLSSLALVFALHHFKPTPFYVLDEIDAALDFRNVSVIANMIVARTAGGAQFVVISHRNNLFELSNRLVGVFKTGNQSRSLAVHNTDLHAPQQVGPASLPGSSPASGRMSAPPSQRGSSANQQMGGTGKTGTQSGPRASNVSTLVPPTPLATRRN</sequence>
<dbReference type="InterPro" id="IPR027417">
    <property type="entry name" value="P-loop_NTPase"/>
</dbReference>
<evidence type="ECO:0000256" key="9">
    <source>
        <dbReference type="ARBA" id="ARBA00023242"/>
    </source>
</evidence>
<organism evidence="15 16">
    <name type="scientific">Ceraceosorus guamensis</name>
    <dbReference type="NCBI Taxonomy" id="1522189"/>
    <lineage>
        <taxon>Eukaryota</taxon>
        <taxon>Fungi</taxon>
        <taxon>Dikarya</taxon>
        <taxon>Basidiomycota</taxon>
        <taxon>Ustilaginomycotina</taxon>
        <taxon>Exobasidiomycetes</taxon>
        <taxon>Ceraceosorales</taxon>
        <taxon>Ceraceosoraceae</taxon>
        <taxon>Ceraceosorus</taxon>
    </lineage>
</organism>
<dbReference type="InterPro" id="IPR003395">
    <property type="entry name" value="RecF/RecN/SMC_N"/>
</dbReference>
<feature type="coiled-coil region" evidence="12">
    <location>
        <begin position="950"/>
        <end position="1003"/>
    </location>
</feature>
<feature type="coiled-coil region" evidence="12">
    <location>
        <begin position="567"/>
        <end position="594"/>
    </location>
</feature>
<proteinExistence type="inferred from homology"/>
<keyword evidence="9 11" id="KW-0539">Nucleus</keyword>
<feature type="compositionally biased region" description="Polar residues" evidence="13">
    <location>
        <begin position="151"/>
        <end position="179"/>
    </location>
</feature>
<feature type="compositionally biased region" description="Polar residues" evidence="13">
    <location>
        <begin position="1493"/>
        <end position="1502"/>
    </location>
</feature>
<feature type="compositionally biased region" description="Low complexity" evidence="13">
    <location>
        <begin position="1476"/>
        <end position="1488"/>
    </location>
</feature>
<feature type="region of interest" description="Disordered" evidence="13">
    <location>
        <begin position="1175"/>
        <end position="1246"/>
    </location>
</feature>
<feature type="compositionally biased region" description="Acidic residues" evidence="13">
    <location>
        <begin position="85"/>
        <end position="119"/>
    </location>
</feature>
<name>A0A316VRQ5_9BASI</name>
<dbReference type="SMART" id="SM00968">
    <property type="entry name" value="SMC_hinge"/>
    <property type="match status" value="1"/>
</dbReference>
<dbReference type="PANTHER" id="PTHR18937:SF172">
    <property type="entry name" value="STRUCTURAL MAINTENANCE OF CHROMOSOMES PROTEIN"/>
    <property type="match status" value="1"/>
</dbReference>
<comment type="similarity">
    <text evidence="2">Belongs to the SMC family. SMC4 subfamily.</text>
</comment>
<evidence type="ECO:0000256" key="4">
    <source>
        <dbReference type="ARBA" id="ARBA00022741"/>
    </source>
</evidence>
<comment type="subcellular location">
    <subcellularLocation>
        <location evidence="1 11">Nucleus</location>
    </subcellularLocation>
</comment>
<keyword evidence="5" id="KW-0498">Mitosis</keyword>
<feature type="compositionally biased region" description="Low complexity" evidence="13">
    <location>
        <begin position="1"/>
        <end position="45"/>
    </location>
</feature>
<evidence type="ECO:0000256" key="8">
    <source>
        <dbReference type="ARBA" id="ARBA00023067"/>
    </source>
</evidence>
<keyword evidence="8" id="KW-0226">DNA condensation</keyword>
<dbReference type="FunFam" id="3.40.50.300:FF:000585">
    <property type="entry name" value="Structural maintenance of chromosomes 4"/>
    <property type="match status" value="1"/>
</dbReference>
<dbReference type="InterPro" id="IPR010935">
    <property type="entry name" value="SMC_hinge"/>
</dbReference>
<dbReference type="Pfam" id="PF06470">
    <property type="entry name" value="SMC_hinge"/>
    <property type="match status" value="1"/>
</dbReference>
<dbReference type="OrthoDB" id="5575062at2759"/>
<dbReference type="GeneID" id="37033876"/>
<feature type="region of interest" description="Disordered" evidence="13">
    <location>
        <begin position="1"/>
        <end position="204"/>
    </location>
</feature>
<feature type="compositionally biased region" description="Acidic residues" evidence="13">
    <location>
        <begin position="1225"/>
        <end position="1241"/>
    </location>
</feature>
<dbReference type="Pfam" id="PF02463">
    <property type="entry name" value="SMC_N"/>
    <property type="match status" value="1"/>
</dbReference>
<feature type="compositionally biased region" description="Polar residues" evidence="13">
    <location>
        <begin position="133"/>
        <end position="142"/>
    </location>
</feature>
<keyword evidence="4" id="KW-0547">Nucleotide-binding</keyword>
<evidence type="ECO:0000256" key="6">
    <source>
        <dbReference type="ARBA" id="ARBA00022840"/>
    </source>
</evidence>
<reference evidence="15 16" key="1">
    <citation type="journal article" date="2018" name="Mol. Biol. Evol.">
        <title>Broad Genomic Sampling Reveals a Smut Pathogenic Ancestry of the Fungal Clade Ustilaginomycotina.</title>
        <authorList>
            <person name="Kijpornyongpan T."/>
            <person name="Mondo S.J."/>
            <person name="Barry K."/>
            <person name="Sandor L."/>
            <person name="Lee J."/>
            <person name="Lipzen A."/>
            <person name="Pangilinan J."/>
            <person name="LaButti K."/>
            <person name="Hainaut M."/>
            <person name="Henrissat B."/>
            <person name="Grigoriev I.V."/>
            <person name="Spatafora J.W."/>
            <person name="Aime M.C."/>
        </authorList>
    </citation>
    <scope>NUCLEOTIDE SEQUENCE [LARGE SCALE GENOMIC DNA]</scope>
    <source>
        <strain evidence="15 16">MCA 4658</strain>
    </source>
</reference>
<dbReference type="GO" id="GO:0051301">
    <property type="term" value="P:cell division"/>
    <property type="evidence" value="ECO:0007669"/>
    <property type="project" value="UniProtKB-KW"/>
</dbReference>
<feature type="region of interest" description="Disordered" evidence="13">
    <location>
        <begin position="1470"/>
        <end position="1536"/>
    </location>
</feature>
<protein>
    <recommendedName>
        <fullName evidence="11">Structural maintenance of chromosomes protein</fullName>
    </recommendedName>
</protein>
<keyword evidence="3" id="KW-0132">Cell division</keyword>
<dbReference type="GO" id="GO:0000796">
    <property type="term" value="C:condensin complex"/>
    <property type="evidence" value="ECO:0007669"/>
    <property type="project" value="TreeGrafter"/>
</dbReference>
<feature type="domain" description="SMC hinge" evidence="14">
    <location>
        <begin position="741"/>
        <end position="854"/>
    </location>
</feature>
<dbReference type="PANTHER" id="PTHR18937">
    <property type="entry name" value="STRUCTURAL MAINTENANCE OF CHROMOSOMES SMC FAMILY MEMBER"/>
    <property type="match status" value="1"/>
</dbReference>
<dbReference type="GO" id="GO:0007076">
    <property type="term" value="P:mitotic chromosome condensation"/>
    <property type="evidence" value="ECO:0007669"/>
    <property type="project" value="TreeGrafter"/>
</dbReference>
<keyword evidence="16" id="KW-1185">Reference proteome</keyword>
<evidence type="ECO:0000256" key="10">
    <source>
        <dbReference type="ARBA" id="ARBA00023306"/>
    </source>
</evidence>
<feature type="region of interest" description="Disordered" evidence="13">
    <location>
        <begin position="877"/>
        <end position="896"/>
    </location>
</feature>
<dbReference type="RefSeq" id="XP_025367446.1">
    <property type="nucleotide sequence ID" value="XM_025512006.1"/>
</dbReference>
<dbReference type="Gene3D" id="3.30.70.1620">
    <property type="match status" value="1"/>
</dbReference>
<evidence type="ECO:0000259" key="14">
    <source>
        <dbReference type="SMART" id="SM00968"/>
    </source>
</evidence>
<dbReference type="FunFam" id="3.40.50.300:FF:000481">
    <property type="entry name" value="Structural maintenance of chromosomes 4"/>
    <property type="match status" value="1"/>
</dbReference>
<evidence type="ECO:0000313" key="15">
    <source>
        <dbReference type="EMBL" id="PWN40286.1"/>
    </source>
</evidence>
<dbReference type="EMBL" id="KZ819422">
    <property type="protein sequence ID" value="PWN40286.1"/>
    <property type="molecule type" value="Genomic_DNA"/>
</dbReference>